<evidence type="ECO:0000313" key="3">
    <source>
        <dbReference type="EMBL" id="MDO6123743.1"/>
    </source>
</evidence>
<feature type="chain" id="PRO_5045527321" description="Lipoprotein" evidence="2">
    <location>
        <begin position="23"/>
        <end position="85"/>
    </location>
</feature>
<feature type="region of interest" description="Disordered" evidence="1">
    <location>
        <begin position="29"/>
        <end position="58"/>
    </location>
</feature>
<protein>
    <recommendedName>
        <fullName evidence="5">Lipoprotein</fullName>
    </recommendedName>
</protein>
<organism evidence="3 4">
    <name type="scientific">Shinella curvata</name>
    <dbReference type="NCBI Taxonomy" id="1817964"/>
    <lineage>
        <taxon>Bacteria</taxon>
        <taxon>Pseudomonadati</taxon>
        <taxon>Pseudomonadota</taxon>
        <taxon>Alphaproteobacteria</taxon>
        <taxon>Hyphomicrobiales</taxon>
        <taxon>Rhizobiaceae</taxon>
        <taxon>Shinella</taxon>
    </lineage>
</organism>
<sequence>MRRNRAFLTGVVMVMAGAFVLAGCTTAPPRETGVHSSSSEAQLRAHQRKQRLRAEQGGYKRLYRPRDCRSAVAGKCSGFPTYDPS</sequence>
<dbReference type="RefSeq" id="WP_244759667.1">
    <property type="nucleotide sequence ID" value="NZ_JALJCJ010000001.1"/>
</dbReference>
<accession>A0ABT8XJ66</accession>
<evidence type="ECO:0008006" key="5">
    <source>
        <dbReference type="Google" id="ProtNLM"/>
    </source>
</evidence>
<evidence type="ECO:0000256" key="2">
    <source>
        <dbReference type="SAM" id="SignalP"/>
    </source>
</evidence>
<keyword evidence="4" id="KW-1185">Reference proteome</keyword>
<feature type="signal peptide" evidence="2">
    <location>
        <begin position="1"/>
        <end position="22"/>
    </location>
</feature>
<gene>
    <name evidence="3" type="ORF">GB928_021330</name>
</gene>
<evidence type="ECO:0000313" key="4">
    <source>
        <dbReference type="Proteomes" id="UP001177080"/>
    </source>
</evidence>
<dbReference type="Proteomes" id="UP001177080">
    <property type="component" value="Unassembled WGS sequence"/>
</dbReference>
<proteinExistence type="predicted"/>
<evidence type="ECO:0000256" key="1">
    <source>
        <dbReference type="SAM" id="MobiDB-lite"/>
    </source>
</evidence>
<keyword evidence="2" id="KW-0732">Signal</keyword>
<name>A0ABT8XJ66_9HYPH</name>
<dbReference type="EMBL" id="WHSC02000009">
    <property type="protein sequence ID" value="MDO6123743.1"/>
    <property type="molecule type" value="Genomic_DNA"/>
</dbReference>
<dbReference type="PROSITE" id="PS51257">
    <property type="entry name" value="PROKAR_LIPOPROTEIN"/>
    <property type="match status" value="1"/>
</dbReference>
<reference evidence="3" key="1">
    <citation type="submission" date="2022-04" db="EMBL/GenBank/DDBJ databases">
        <title>Shinella lacus sp. nov., a novel member of the genus Shinella from water.</title>
        <authorList>
            <person name="Deng Y."/>
        </authorList>
    </citation>
    <scope>NUCLEOTIDE SEQUENCE</scope>
    <source>
        <strain evidence="3">JCM 31239</strain>
    </source>
</reference>
<comment type="caution">
    <text evidence="3">The sequence shown here is derived from an EMBL/GenBank/DDBJ whole genome shotgun (WGS) entry which is preliminary data.</text>
</comment>